<evidence type="ECO:0000313" key="11">
    <source>
        <dbReference type="EMBL" id="TDS50605.1"/>
    </source>
</evidence>
<dbReference type="PROSITE" id="PS00759">
    <property type="entry name" value="ARGE_DAPE_CPG2_2"/>
    <property type="match status" value="1"/>
</dbReference>
<reference evidence="11 12" key="1">
    <citation type="submission" date="2019-03" db="EMBL/GenBank/DDBJ databases">
        <title>Genomic Encyclopedia of Archaeal and Bacterial Type Strains, Phase II (KMG-II): from individual species to whole genera.</title>
        <authorList>
            <person name="Goeker M."/>
        </authorList>
    </citation>
    <scope>NUCLEOTIDE SEQUENCE [LARGE SCALE GENOMIC DNA]</scope>
    <source>
        <strain evidence="11 12">DSM 28213</strain>
    </source>
</reference>
<dbReference type="AlphaFoldDB" id="A0A4R7ELV9"/>
<dbReference type="GO" id="GO:0008237">
    <property type="term" value="F:metallopeptidase activity"/>
    <property type="evidence" value="ECO:0007669"/>
    <property type="project" value="UniProtKB-KW"/>
</dbReference>
<dbReference type="PANTHER" id="PTHR42994">
    <property type="entry name" value="PEPTIDASE T"/>
    <property type="match status" value="1"/>
</dbReference>
<dbReference type="SUPFAM" id="SSF53187">
    <property type="entry name" value="Zn-dependent exopeptidases"/>
    <property type="match status" value="1"/>
</dbReference>
<keyword evidence="7" id="KW-0963">Cytoplasm</keyword>
<feature type="binding site" evidence="7 9">
    <location>
        <position position="176"/>
    </location>
    <ligand>
        <name>Zn(2+)</name>
        <dbReference type="ChEBI" id="CHEBI:29105"/>
        <label>2</label>
    </ligand>
</feature>
<feature type="domain" description="Peptidase M20 dimerisation" evidence="10">
    <location>
        <begin position="207"/>
        <end position="308"/>
    </location>
</feature>
<keyword evidence="12" id="KW-1185">Reference proteome</keyword>
<evidence type="ECO:0000256" key="7">
    <source>
        <dbReference type="HAMAP-Rule" id="MF_00550"/>
    </source>
</evidence>
<dbReference type="PROSITE" id="PS00758">
    <property type="entry name" value="ARGE_DAPE_CPG2_1"/>
    <property type="match status" value="1"/>
</dbReference>
<dbReference type="InterPro" id="IPR002933">
    <property type="entry name" value="Peptidase_M20"/>
</dbReference>
<dbReference type="HAMAP" id="MF_00550">
    <property type="entry name" value="Aminopeptidase_M20"/>
    <property type="match status" value="1"/>
</dbReference>
<evidence type="ECO:0000256" key="8">
    <source>
        <dbReference type="PIRSR" id="PIRSR037215-1"/>
    </source>
</evidence>
<dbReference type="GO" id="GO:0043171">
    <property type="term" value="P:peptide catabolic process"/>
    <property type="evidence" value="ECO:0007669"/>
    <property type="project" value="UniProtKB-UniRule"/>
</dbReference>
<dbReference type="InterPro" id="IPR001261">
    <property type="entry name" value="ArgE/DapE_CS"/>
</dbReference>
<keyword evidence="2 7" id="KW-0645">Protease</keyword>
<evidence type="ECO:0000313" key="12">
    <source>
        <dbReference type="Proteomes" id="UP000295215"/>
    </source>
</evidence>
<comment type="subcellular location">
    <subcellularLocation>
        <location evidence="7">Cytoplasm</location>
    </subcellularLocation>
</comment>
<dbReference type="NCBIfam" id="NF003976">
    <property type="entry name" value="PRK05469.1"/>
    <property type="match status" value="1"/>
</dbReference>
<evidence type="ECO:0000256" key="3">
    <source>
        <dbReference type="ARBA" id="ARBA00022723"/>
    </source>
</evidence>
<protein>
    <recommendedName>
        <fullName evidence="7">Peptidase T</fullName>
        <ecNumber evidence="7">3.4.11.4</ecNumber>
    </recommendedName>
    <alternativeName>
        <fullName evidence="7">Aminotripeptidase</fullName>
        <shortName evidence="7">Tripeptidase</shortName>
    </alternativeName>
    <alternativeName>
        <fullName evidence="7">Tripeptide aminopeptidase</fullName>
    </alternativeName>
</protein>
<evidence type="ECO:0000256" key="4">
    <source>
        <dbReference type="ARBA" id="ARBA00022801"/>
    </source>
</evidence>
<feature type="binding site" evidence="7 9">
    <location>
        <position position="141"/>
    </location>
    <ligand>
        <name>Zn(2+)</name>
        <dbReference type="ChEBI" id="CHEBI:29105"/>
        <label>1</label>
    </ligand>
</feature>
<keyword evidence="6 7" id="KW-0482">Metalloprotease</keyword>
<comment type="cofactor">
    <cofactor evidence="7 9">
        <name>Zn(2+)</name>
        <dbReference type="ChEBI" id="CHEBI:29105"/>
    </cofactor>
    <text evidence="7 9">Binds 2 Zn(2+) ions per subunit.</text>
</comment>
<dbReference type="Pfam" id="PF07687">
    <property type="entry name" value="M20_dimer"/>
    <property type="match status" value="1"/>
</dbReference>
<dbReference type="OrthoDB" id="9804934at2"/>
<feature type="active site" evidence="7 8">
    <location>
        <position position="80"/>
    </location>
</feature>
<feature type="binding site" evidence="7 9">
    <location>
        <position position="198"/>
    </location>
    <ligand>
        <name>Zn(2+)</name>
        <dbReference type="ChEBI" id="CHEBI:29105"/>
        <label>1</label>
    </ligand>
</feature>
<comment type="function">
    <text evidence="7">Cleaves the N-terminal amino acid of tripeptides.</text>
</comment>
<feature type="binding site" evidence="7 9">
    <location>
        <position position="384"/>
    </location>
    <ligand>
        <name>Zn(2+)</name>
        <dbReference type="ChEBI" id="CHEBI:29105"/>
        <label>2</label>
    </ligand>
</feature>
<dbReference type="InterPro" id="IPR010161">
    <property type="entry name" value="Peptidase_M20B"/>
</dbReference>
<dbReference type="Gene3D" id="3.30.70.360">
    <property type="match status" value="1"/>
</dbReference>
<dbReference type="EC" id="3.4.11.4" evidence="7"/>
<dbReference type="Proteomes" id="UP000295215">
    <property type="component" value="Unassembled WGS sequence"/>
</dbReference>
<keyword evidence="4 7" id="KW-0378">Hydrolase</keyword>
<dbReference type="PANTHER" id="PTHR42994:SF1">
    <property type="entry name" value="PEPTIDASE T"/>
    <property type="match status" value="1"/>
</dbReference>
<comment type="caution">
    <text evidence="11">The sequence shown here is derived from an EMBL/GenBank/DDBJ whole genome shotgun (WGS) entry which is preliminary data.</text>
</comment>
<dbReference type="NCBIfam" id="TIGR01882">
    <property type="entry name" value="peptidase-T"/>
    <property type="match status" value="1"/>
</dbReference>
<evidence type="ECO:0000259" key="10">
    <source>
        <dbReference type="Pfam" id="PF07687"/>
    </source>
</evidence>
<keyword evidence="7 11" id="KW-0031">Aminopeptidase</keyword>
<keyword evidence="3 7" id="KW-0479">Metal-binding</keyword>
<feature type="active site" description="Proton acceptor" evidence="7 8">
    <location>
        <position position="175"/>
    </location>
</feature>
<dbReference type="InterPro" id="IPR011650">
    <property type="entry name" value="Peptidase_M20_dimer"/>
</dbReference>
<dbReference type="GO" id="GO:0008270">
    <property type="term" value="F:zinc ion binding"/>
    <property type="evidence" value="ECO:0007669"/>
    <property type="project" value="UniProtKB-UniRule"/>
</dbReference>
<dbReference type="SUPFAM" id="SSF55031">
    <property type="entry name" value="Bacterial exopeptidase dimerisation domain"/>
    <property type="match status" value="1"/>
</dbReference>
<dbReference type="Pfam" id="PF01546">
    <property type="entry name" value="Peptidase_M20"/>
    <property type="match status" value="1"/>
</dbReference>
<comment type="catalytic activity">
    <reaction evidence="7">
        <text>Release of the N-terminal residue from a tripeptide.</text>
        <dbReference type="EC" id="3.4.11.4"/>
    </reaction>
</comment>
<dbReference type="GO" id="GO:0045148">
    <property type="term" value="F:tripeptide aminopeptidase activity"/>
    <property type="evidence" value="ECO:0007669"/>
    <property type="project" value="UniProtKB-UniRule"/>
</dbReference>
<comment type="similarity">
    <text evidence="1 7">Belongs to the peptidase M20B family.</text>
</comment>
<gene>
    <name evidence="7" type="primary">pepT</name>
    <name evidence="11" type="ORF">C8P70_1532</name>
</gene>
<accession>A0A4R7ELV9</accession>
<dbReference type="NCBIfam" id="NF009920">
    <property type="entry name" value="PRK13381.1"/>
    <property type="match status" value="1"/>
</dbReference>
<dbReference type="EMBL" id="SOAG01000053">
    <property type="protein sequence ID" value="TDS50605.1"/>
    <property type="molecule type" value="Genomic_DNA"/>
</dbReference>
<evidence type="ECO:0000256" key="6">
    <source>
        <dbReference type="ARBA" id="ARBA00023049"/>
    </source>
</evidence>
<dbReference type="Gene3D" id="3.40.630.10">
    <property type="entry name" value="Zn peptidases"/>
    <property type="match status" value="1"/>
</dbReference>
<name>A0A4R7ELV9_9FLAO</name>
<keyword evidence="5 7" id="KW-0862">Zinc</keyword>
<dbReference type="GO" id="GO:0005829">
    <property type="term" value="C:cytosol"/>
    <property type="evidence" value="ECO:0007669"/>
    <property type="project" value="TreeGrafter"/>
</dbReference>
<evidence type="ECO:0000256" key="1">
    <source>
        <dbReference type="ARBA" id="ARBA00009692"/>
    </source>
</evidence>
<dbReference type="CDD" id="cd03892">
    <property type="entry name" value="M20_peptT"/>
    <property type="match status" value="1"/>
</dbReference>
<feature type="binding site" evidence="7 9">
    <location>
        <position position="78"/>
    </location>
    <ligand>
        <name>Zn(2+)</name>
        <dbReference type="ChEBI" id="CHEBI:29105"/>
        <label>1</label>
    </ligand>
</feature>
<feature type="binding site" evidence="7 9">
    <location>
        <position position="141"/>
    </location>
    <ligand>
        <name>Zn(2+)</name>
        <dbReference type="ChEBI" id="CHEBI:29105"/>
        <label>2</label>
    </ligand>
</feature>
<dbReference type="PIRSF" id="PIRSF037215">
    <property type="entry name" value="Peptidase_M20B"/>
    <property type="match status" value="1"/>
</dbReference>
<evidence type="ECO:0000256" key="9">
    <source>
        <dbReference type="PIRSR" id="PIRSR037215-2"/>
    </source>
</evidence>
<evidence type="ECO:0000256" key="2">
    <source>
        <dbReference type="ARBA" id="ARBA00022670"/>
    </source>
</evidence>
<organism evidence="11 12">
    <name type="scientific">Myroides indicus</name>
    <dbReference type="NCBI Taxonomy" id="1323422"/>
    <lineage>
        <taxon>Bacteria</taxon>
        <taxon>Pseudomonadati</taxon>
        <taxon>Bacteroidota</taxon>
        <taxon>Flavobacteriia</taxon>
        <taxon>Flavobacteriales</taxon>
        <taxon>Flavobacteriaceae</taxon>
        <taxon>Myroides</taxon>
    </lineage>
</organism>
<dbReference type="RefSeq" id="WP_133713810.1">
    <property type="nucleotide sequence ID" value="NZ_SOAG01000053.1"/>
</dbReference>
<dbReference type="InterPro" id="IPR036264">
    <property type="entry name" value="Bact_exopeptidase_dim_dom"/>
</dbReference>
<sequence length="414" mass="46368">MQNIIDRFISYVTVDTESDPNSNTCPSTEKQWNLANQLVEELKQIGLDDVTIDENAYIMATLPSNVKHDVPTIGFIAHFDTSPDFSGANVKPQIVKNYDGGDIILNQEQNIVLSPSYFKDLLQYKGQTLITTDGTTLLGADDKAGITEIVSAMEYLIQHPEIKHGTIKIGFTPDEEIGRGAHLFDVEKFGADWAYTMDGSQIGELEYENFNAGYAKLTFSGKSVHPGYAKGKMINSILLANKFLSKLPKDEVPQKTTGYEGFFHVHHITGSIEESVVELIIRDHSMKKYLQRKKLIEKIAKKINKKYSKKFGGDILKYEIGNQYFNMREKIEPVMHIVDIAEQAMKDLGIKPLIKAIRGGTDGSQLSYKGLPCPNIFAGGHNFHGKYEYVPVESMQKATEVIVKIAELTATRYE</sequence>
<evidence type="ECO:0000256" key="5">
    <source>
        <dbReference type="ARBA" id="ARBA00022833"/>
    </source>
</evidence>
<proteinExistence type="inferred from homology"/>
<dbReference type="GO" id="GO:0006508">
    <property type="term" value="P:proteolysis"/>
    <property type="evidence" value="ECO:0007669"/>
    <property type="project" value="UniProtKB-UniRule"/>
</dbReference>